<feature type="chain" id="PRO_5016688325" description="Peptidase M1 membrane alanine aminopeptidase domain-containing protein" evidence="2">
    <location>
        <begin position="28"/>
        <end position="666"/>
    </location>
</feature>
<dbReference type="Proteomes" id="UP000253410">
    <property type="component" value="Unassembled WGS sequence"/>
</dbReference>
<protein>
    <recommendedName>
        <fullName evidence="3">Peptidase M1 membrane alanine aminopeptidase domain-containing protein</fullName>
    </recommendedName>
</protein>
<dbReference type="Pfam" id="PF01433">
    <property type="entry name" value="Peptidase_M1"/>
    <property type="match status" value="1"/>
</dbReference>
<dbReference type="InterPro" id="IPR014782">
    <property type="entry name" value="Peptidase_M1_dom"/>
</dbReference>
<dbReference type="InterPro" id="IPR019734">
    <property type="entry name" value="TPR_rpt"/>
</dbReference>
<organism evidence="4 5">
    <name type="scientific">Chitinophaga flava</name>
    <dbReference type="NCBI Taxonomy" id="2259036"/>
    <lineage>
        <taxon>Bacteria</taxon>
        <taxon>Pseudomonadati</taxon>
        <taxon>Bacteroidota</taxon>
        <taxon>Chitinophagia</taxon>
        <taxon>Chitinophagales</taxon>
        <taxon>Chitinophagaceae</taxon>
        <taxon>Chitinophaga</taxon>
    </lineage>
</organism>
<gene>
    <name evidence="4" type="ORF">DF182_05130</name>
</gene>
<feature type="domain" description="Peptidase M1 membrane alanine aminopeptidase" evidence="3">
    <location>
        <begin position="298"/>
        <end position="448"/>
    </location>
</feature>
<evidence type="ECO:0000259" key="3">
    <source>
        <dbReference type="Pfam" id="PF01433"/>
    </source>
</evidence>
<keyword evidence="1" id="KW-0802">TPR repeat</keyword>
<accession>A0A365Y222</accession>
<dbReference type="InterPro" id="IPR011990">
    <property type="entry name" value="TPR-like_helical_dom_sf"/>
</dbReference>
<dbReference type="SUPFAM" id="SSF55486">
    <property type="entry name" value="Metalloproteases ('zincins'), catalytic domain"/>
    <property type="match status" value="1"/>
</dbReference>
<feature type="signal peptide" evidence="2">
    <location>
        <begin position="1"/>
        <end position="27"/>
    </location>
</feature>
<keyword evidence="2" id="KW-0732">Signal</keyword>
<dbReference type="GO" id="GO:0008270">
    <property type="term" value="F:zinc ion binding"/>
    <property type="evidence" value="ECO:0007669"/>
    <property type="project" value="InterPro"/>
</dbReference>
<reference evidence="4 5" key="1">
    <citation type="submission" date="2018-05" db="EMBL/GenBank/DDBJ databases">
        <title>Chitinophaga sp. K3CV102501T nov., isolated from isolated from a monsoon evergreen broad-leaved forest soil.</title>
        <authorList>
            <person name="Lv Y."/>
        </authorList>
    </citation>
    <scope>NUCLEOTIDE SEQUENCE [LARGE SCALE GENOMIC DNA]</scope>
    <source>
        <strain evidence="4 5">GDMCC 1.1325</strain>
    </source>
</reference>
<comment type="caution">
    <text evidence="4">The sequence shown here is derived from an EMBL/GenBank/DDBJ whole genome shotgun (WGS) entry which is preliminary data.</text>
</comment>
<dbReference type="Gene3D" id="1.25.40.10">
    <property type="entry name" value="Tetratricopeptide repeat domain"/>
    <property type="match status" value="1"/>
</dbReference>
<dbReference type="GO" id="GO:0008237">
    <property type="term" value="F:metallopeptidase activity"/>
    <property type="evidence" value="ECO:0007669"/>
    <property type="project" value="InterPro"/>
</dbReference>
<evidence type="ECO:0000313" key="4">
    <source>
        <dbReference type="EMBL" id="RBL91984.1"/>
    </source>
</evidence>
<feature type="repeat" description="TPR" evidence="1">
    <location>
        <begin position="580"/>
        <end position="613"/>
    </location>
</feature>
<evidence type="ECO:0000313" key="5">
    <source>
        <dbReference type="Proteomes" id="UP000253410"/>
    </source>
</evidence>
<proteinExistence type="predicted"/>
<evidence type="ECO:0000256" key="1">
    <source>
        <dbReference type="PROSITE-ProRule" id="PRU00339"/>
    </source>
</evidence>
<keyword evidence="5" id="KW-1185">Reference proteome</keyword>
<dbReference type="EMBL" id="QFFJ01000001">
    <property type="protein sequence ID" value="RBL91984.1"/>
    <property type="molecule type" value="Genomic_DNA"/>
</dbReference>
<sequence length="666" mass="74099">MHRCYFVKKSMRRLIILVCLLSSGLLAAQQKLDYQLQVQVDPEKKSFAVQGSLTFETNAASADSVTIVISKGKGTTQLQLRDIPATMYTSTNASGDIAYHWRFKHPLRTGTSLYFSYAYDRGDAPSFQFYLDSSFCMAGGYGSAWYPQVMSRAEDGTDNYTRGTGTFRVTTPRHLMPVMAASTFKTTTAPLTQSFEFHYAQPDIFSLYIGNYTRQEYQGRLPFYTYCLSKTINGSDISRKAASVLDYLTSEFGPLAIPNFSIIEFPEKVSELTGIGGASILGGVVMPTGALREFNYALFGHEIGHQWWGNKILSKGNAGADLLSEGMAQYGSLQVVQHFDSTHAIDYRKTGYPGYLRDQSGLGYLKNAAAGNDEPLVALTGSNGHILGDSKGFLALELLSNITGKQVFHKALRNIGDKYNHDGLTWKNFLQEISAAYGSSLEWFYQQWFERTGAPAWQSSWQQQNNTLQLTLTQKDSVYRLPLEVLITYNNGATTLQHITIQERTTQLQLPVNGPVTAVQIDPYFKVLHWDDSLTPIAIAQSKVIQVLNLRIQQKPDEAMALAKSYLQAGIPGDHYGVEFSLYYQLGRITAAQNKPDEALAYYQHALQSASRAPELLAYTYYRIAQLAAAKNDTALLQWACNNAITADEANQKADGMEAKTMLLKK</sequence>
<dbReference type="PROSITE" id="PS50005">
    <property type="entry name" value="TPR"/>
    <property type="match status" value="1"/>
</dbReference>
<dbReference type="Gene3D" id="1.10.390.10">
    <property type="entry name" value="Neutral Protease Domain 2"/>
    <property type="match status" value="1"/>
</dbReference>
<evidence type="ECO:0000256" key="2">
    <source>
        <dbReference type="SAM" id="SignalP"/>
    </source>
</evidence>
<dbReference type="InterPro" id="IPR027268">
    <property type="entry name" value="Peptidase_M4/M1_CTD_sf"/>
</dbReference>
<name>A0A365Y222_9BACT</name>
<dbReference type="SUPFAM" id="SSF48452">
    <property type="entry name" value="TPR-like"/>
    <property type="match status" value="1"/>
</dbReference>
<dbReference type="AlphaFoldDB" id="A0A365Y222"/>